<organism evidence="2 3">
    <name type="scientific">Nocardioides malaquae</name>
    <dbReference type="NCBI Taxonomy" id="2773426"/>
    <lineage>
        <taxon>Bacteria</taxon>
        <taxon>Bacillati</taxon>
        <taxon>Actinomycetota</taxon>
        <taxon>Actinomycetes</taxon>
        <taxon>Propionibacteriales</taxon>
        <taxon>Nocardioidaceae</taxon>
        <taxon>Nocardioides</taxon>
    </lineage>
</organism>
<protein>
    <submittedName>
        <fullName evidence="2">Uncharacterized protein</fullName>
    </submittedName>
</protein>
<accession>A0ABR9RUI1</accession>
<gene>
    <name evidence="2" type="ORF">IEQ44_11155</name>
</gene>
<dbReference type="Proteomes" id="UP000756387">
    <property type="component" value="Unassembled WGS sequence"/>
</dbReference>
<dbReference type="RefSeq" id="WP_193638540.1">
    <property type="nucleotide sequence ID" value="NZ_JADCSA010000010.1"/>
</dbReference>
<evidence type="ECO:0000313" key="2">
    <source>
        <dbReference type="EMBL" id="MBE7325212.1"/>
    </source>
</evidence>
<reference evidence="2 3" key="1">
    <citation type="submission" date="2020-10" db="EMBL/GenBank/DDBJ databases">
        <title>Nocardioides sp. isolated from sludge.</title>
        <authorList>
            <person name="Zhang X."/>
        </authorList>
    </citation>
    <scope>NUCLEOTIDE SEQUENCE [LARGE SCALE GENOMIC DNA]</scope>
    <source>
        <strain evidence="2 3">Y6</strain>
    </source>
</reference>
<keyword evidence="3" id="KW-1185">Reference proteome</keyword>
<sequence length="56" mass="6038">MTEEQQSQPDHEAPVGGDPQDDDKGAAETPHTSPKEDKADQESEQSFPASDPPANY</sequence>
<name>A0ABR9RUI1_9ACTN</name>
<evidence type="ECO:0000313" key="3">
    <source>
        <dbReference type="Proteomes" id="UP000756387"/>
    </source>
</evidence>
<comment type="caution">
    <text evidence="2">The sequence shown here is derived from an EMBL/GenBank/DDBJ whole genome shotgun (WGS) entry which is preliminary data.</text>
</comment>
<evidence type="ECO:0000256" key="1">
    <source>
        <dbReference type="SAM" id="MobiDB-lite"/>
    </source>
</evidence>
<feature type="region of interest" description="Disordered" evidence="1">
    <location>
        <begin position="1"/>
        <end position="56"/>
    </location>
</feature>
<proteinExistence type="predicted"/>
<dbReference type="EMBL" id="JADCSA010000010">
    <property type="protein sequence ID" value="MBE7325212.1"/>
    <property type="molecule type" value="Genomic_DNA"/>
</dbReference>